<evidence type="ECO:0000256" key="9">
    <source>
        <dbReference type="SAM" id="Phobius"/>
    </source>
</evidence>
<dbReference type="PRINTS" id="PR01607">
    <property type="entry name" value="APYRASEFAMLY"/>
</dbReference>
<evidence type="ECO:0000256" key="1">
    <source>
        <dbReference type="ARBA" id="ARBA00000815"/>
    </source>
</evidence>
<evidence type="ECO:0000256" key="7">
    <source>
        <dbReference type="ARBA" id="ARBA00022801"/>
    </source>
</evidence>
<dbReference type="FunFam" id="3.90.780.10:FF:000001">
    <property type="entry name" value="NT5E isoform 3"/>
    <property type="match status" value="1"/>
</dbReference>
<dbReference type="Gene3D" id="3.90.780.10">
    <property type="entry name" value="5'-Nucleotidase, C-terminal domain"/>
    <property type="match status" value="1"/>
</dbReference>
<feature type="compositionally biased region" description="Basic and acidic residues" evidence="8">
    <location>
        <begin position="926"/>
        <end position="945"/>
    </location>
</feature>
<dbReference type="EC" id="3.1.3.5" evidence="3"/>
<dbReference type="GO" id="GO:0008253">
    <property type="term" value="F:5'-nucleotidase activity"/>
    <property type="evidence" value="ECO:0007669"/>
    <property type="project" value="UniProtKB-EC"/>
</dbReference>
<keyword evidence="5 10" id="KW-0732">Signal</keyword>
<dbReference type="EMBL" id="BMAT01007869">
    <property type="protein sequence ID" value="GFR73199.1"/>
    <property type="molecule type" value="Genomic_DNA"/>
</dbReference>
<dbReference type="Pfam" id="PF00650">
    <property type="entry name" value="CRAL_TRIO"/>
    <property type="match status" value="1"/>
</dbReference>
<protein>
    <recommendedName>
        <fullName evidence="3">5'-nucleotidase</fullName>
        <ecNumber evidence="3">3.1.3.5</ecNumber>
    </recommendedName>
</protein>
<evidence type="ECO:0000256" key="10">
    <source>
        <dbReference type="SAM" id="SignalP"/>
    </source>
</evidence>
<dbReference type="InterPro" id="IPR006146">
    <property type="entry name" value="5'-Nucleotdase_CS"/>
</dbReference>
<comment type="caution">
    <text evidence="13">The sequence shown here is derived from an EMBL/GenBank/DDBJ whole genome shotgun (WGS) entry which is preliminary data.</text>
</comment>
<evidence type="ECO:0000313" key="14">
    <source>
        <dbReference type="Proteomes" id="UP000762676"/>
    </source>
</evidence>
<feature type="domain" description="MSP" evidence="12">
    <location>
        <begin position="1004"/>
        <end position="1120"/>
    </location>
</feature>
<dbReference type="CDD" id="cd00170">
    <property type="entry name" value="SEC14"/>
    <property type="match status" value="1"/>
</dbReference>
<dbReference type="PROSITE" id="PS50191">
    <property type="entry name" value="CRAL_TRIO"/>
    <property type="match status" value="1"/>
</dbReference>
<dbReference type="InterPro" id="IPR006179">
    <property type="entry name" value="5_nucleotidase/apyrase"/>
</dbReference>
<feature type="transmembrane region" description="Helical" evidence="9">
    <location>
        <begin position="1221"/>
        <end position="1242"/>
    </location>
</feature>
<dbReference type="InterPro" id="IPR008962">
    <property type="entry name" value="PapD-like_sf"/>
</dbReference>
<keyword evidence="14" id="KW-1185">Reference proteome</keyword>
<dbReference type="InterPro" id="IPR013783">
    <property type="entry name" value="Ig-like_fold"/>
</dbReference>
<feature type="compositionally biased region" description="Low complexity" evidence="8">
    <location>
        <begin position="947"/>
        <end position="969"/>
    </location>
</feature>
<dbReference type="InterPro" id="IPR000535">
    <property type="entry name" value="MSP_dom"/>
</dbReference>
<feature type="region of interest" description="Disordered" evidence="8">
    <location>
        <begin position="182"/>
        <end position="209"/>
    </location>
</feature>
<dbReference type="PANTHER" id="PTHR11575:SF24">
    <property type="entry name" value="5'-NUCLEOTIDASE"/>
    <property type="match status" value="1"/>
</dbReference>
<name>A0AAV4FIQ0_9GAST</name>
<dbReference type="Pfam" id="PF00635">
    <property type="entry name" value="Motile_Sperm"/>
    <property type="match status" value="1"/>
</dbReference>
<keyword evidence="4" id="KW-0479">Metal-binding</keyword>
<keyword evidence="9" id="KW-0812">Transmembrane</keyword>
<proteinExistence type="inferred from homology"/>
<dbReference type="GO" id="GO:0005886">
    <property type="term" value="C:plasma membrane"/>
    <property type="evidence" value="ECO:0007669"/>
    <property type="project" value="TreeGrafter"/>
</dbReference>
<dbReference type="SUPFAM" id="SSF56300">
    <property type="entry name" value="Metallo-dependent phosphatases"/>
    <property type="match status" value="2"/>
</dbReference>
<comment type="catalytic activity">
    <reaction evidence="1">
        <text>a ribonucleoside 5'-phosphate + H2O = a ribonucleoside + phosphate</text>
        <dbReference type="Rhea" id="RHEA:12484"/>
        <dbReference type="ChEBI" id="CHEBI:15377"/>
        <dbReference type="ChEBI" id="CHEBI:18254"/>
        <dbReference type="ChEBI" id="CHEBI:43474"/>
        <dbReference type="ChEBI" id="CHEBI:58043"/>
        <dbReference type="EC" id="3.1.3.5"/>
    </reaction>
</comment>
<dbReference type="Pfam" id="PF00149">
    <property type="entry name" value="Metallophos"/>
    <property type="match status" value="1"/>
</dbReference>
<feature type="region of interest" description="Disordered" evidence="8">
    <location>
        <begin position="926"/>
        <end position="997"/>
    </location>
</feature>
<keyword evidence="7" id="KW-0378">Hydrolase</keyword>
<accession>A0AAV4FIQ0</accession>
<evidence type="ECO:0000256" key="8">
    <source>
        <dbReference type="SAM" id="MobiDB-lite"/>
    </source>
</evidence>
<dbReference type="Pfam" id="PF02872">
    <property type="entry name" value="5_nucleotid_C"/>
    <property type="match status" value="1"/>
</dbReference>
<dbReference type="InterPro" id="IPR036907">
    <property type="entry name" value="5'-Nucleotdase_C_sf"/>
</dbReference>
<dbReference type="PROSITE" id="PS00786">
    <property type="entry name" value="5_NUCLEOTIDASE_2"/>
    <property type="match status" value="1"/>
</dbReference>
<sequence>MGCSVVYVVLLMQILLVTSVAGFELLILHTNDFHDRVEETNKYSGSCNSKDSAKGKCFGGVSRIKSKVDELRSEYNNSILLDGGDQYQGTLWFYTFGGQILAHFMNIIGYDAIGLGNHEFDMGVSGLVPFVDNASFAVLSSNIDLSDTPELQGKIAKSKTFTIADAAGNDDDDDDDDVVVVVDDEGEEEEKDDDADDDDDDDDDDDEDEDKFIQKFWLGNKPAAVESKTVKFTDELTAVQAEANRLMGEGVNKIIALGHQGFVGDQDMARSLNGVDVIVGGHSNTFLYSGEAPSNEESSGSYPFIVKTSASEENVLVVQNYAFGKYLGSLHLTFDDAGKVTNFNGNPVLLDSSVPKDPELESLVNSFLPQIEAEKSKPVGSTHVLLQGDRKVCRVRECNLGNLICDGMLRQNLRHSDDTYWSDVGIAMINSGGIRSSLEIGAISNGDVIQVQPFRNTVDIVELRGETVLKILEFGASQWTEVVENLYGGFLQVSGMRIVYDMTRESGSRVVDVQMRCTKCKIPHFEPLNKTEVYQIVMTNFLAEGNNDLQILIDTIKQDSPVIQGLDGRIRFLQEIKADSLTSKLVQEKECVSDSAPEPDLRFPVELTTTQKSPLKDTSLALHTREIKCRPTQIILLGDTVTAGVCFSRRVRCSNSRPLALLSSAVPLDHEAPKQYRIVEIHDLVKYIRENFEKKYADEIAKGTYDERDLERLREDSIFARTYIRGKDRLDEGVELLHTSLKFRKDIGVNDLTEYSFEEELWQVGGMFFRNRDIEGKRILWLRVKLHFKNATADRLEKEKKAIMFGLEKAFNENPLGQIVVMLDMTSCGLVNLDMDFVKYIITIFKFYYPTFLGYMLIYDMPWIFNAAWKIVKAWLSAEAAAKIKFVTKSDVQTYVLAKDLPDYMGGTDIFTYYYQRGLASERLYPEEDMKKQDKKQVTFQEAREPSTSTDSQEGSSSTDHNANSSSDNGIRKRNTSNSSSLNRNNNANEKKLTKISGFPEPGSLLLSPADELSFQTSAGGDSFDTITLTNTLTHPVAYKVKTTSPEKFRVRPSSGIINPRKTEEVYVYLVQDHTTDVGKDKFLIMAMEVKPGSGTDPNQLFKEASKDKIMQHKLMCSEEGQKKEQTDFNQVTSPAANEPLMAKGREFKPGPQSRPESKTPIVSGHDMQSTVFVSGREVTAQKTVSDYSNGFSAMQRVGDDDIDKQVEQLERQTLHMQRQLNLLLAIQILTAVTFILIMLAYSCLGEELFTRFLGLPFDFCNDPYGRKC</sequence>
<evidence type="ECO:0000256" key="3">
    <source>
        <dbReference type="ARBA" id="ARBA00012643"/>
    </source>
</evidence>
<evidence type="ECO:0000256" key="5">
    <source>
        <dbReference type="ARBA" id="ARBA00022729"/>
    </source>
</evidence>
<dbReference type="SUPFAM" id="SSF52087">
    <property type="entry name" value="CRAL/TRIO domain"/>
    <property type="match status" value="1"/>
</dbReference>
<evidence type="ECO:0000256" key="4">
    <source>
        <dbReference type="ARBA" id="ARBA00022723"/>
    </source>
</evidence>
<dbReference type="GO" id="GO:0046872">
    <property type="term" value="F:metal ion binding"/>
    <property type="evidence" value="ECO:0007669"/>
    <property type="project" value="UniProtKB-KW"/>
</dbReference>
<comment type="similarity">
    <text evidence="2">Belongs to the 5'-nucleotidase family.</text>
</comment>
<feature type="compositionally biased region" description="Low complexity" evidence="8">
    <location>
        <begin position="976"/>
        <end position="988"/>
    </location>
</feature>
<keyword evidence="9" id="KW-0472">Membrane</keyword>
<evidence type="ECO:0000256" key="2">
    <source>
        <dbReference type="ARBA" id="ARBA00006654"/>
    </source>
</evidence>
<dbReference type="InterPro" id="IPR036865">
    <property type="entry name" value="CRAL-TRIO_dom_sf"/>
</dbReference>
<dbReference type="Gene3D" id="3.60.21.10">
    <property type="match status" value="2"/>
</dbReference>
<dbReference type="GO" id="GO:0006196">
    <property type="term" value="P:AMP catabolic process"/>
    <property type="evidence" value="ECO:0007669"/>
    <property type="project" value="TreeGrafter"/>
</dbReference>
<dbReference type="InterPro" id="IPR004843">
    <property type="entry name" value="Calcineurin-like_PHP"/>
</dbReference>
<dbReference type="InterPro" id="IPR029052">
    <property type="entry name" value="Metallo-depent_PP-like"/>
</dbReference>
<dbReference type="AlphaFoldDB" id="A0AAV4FIQ0"/>
<dbReference type="InterPro" id="IPR001251">
    <property type="entry name" value="CRAL-TRIO_dom"/>
</dbReference>
<keyword evidence="9" id="KW-1133">Transmembrane helix</keyword>
<evidence type="ECO:0000313" key="13">
    <source>
        <dbReference type="EMBL" id="GFR73199.1"/>
    </source>
</evidence>
<organism evidence="13 14">
    <name type="scientific">Elysia marginata</name>
    <dbReference type="NCBI Taxonomy" id="1093978"/>
    <lineage>
        <taxon>Eukaryota</taxon>
        <taxon>Metazoa</taxon>
        <taxon>Spiralia</taxon>
        <taxon>Lophotrochozoa</taxon>
        <taxon>Mollusca</taxon>
        <taxon>Gastropoda</taxon>
        <taxon>Heterobranchia</taxon>
        <taxon>Euthyneura</taxon>
        <taxon>Panpulmonata</taxon>
        <taxon>Sacoglossa</taxon>
        <taxon>Placobranchoidea</taxon>
        <taxon>Plakobranchidae</taxon>
        <taxon>Elysia</taxon>
    </lineage>
</organism>
<feature type="chain" id="PRO_5043977389" description="5'-nucleotidase" evidence="10">
    <location>
        <begin position="23"/>
        <end position="1269"/>
    </location>
</feature>
<feature type="signal peptide" evidence="10">
    <location>
        <begin position="1"/>
        <end position="22"/>
    </location>
</feature>
<dbReference type="CDD" id="cd07409">
    <property type="entry name" value="MPP_CD73_N"/>
    <property type="match status" value="1"/>
</dbReference>
<dbReference type="GO" id="GO:0000166">
    <property type="term" value="F:nucleotide binding"/>
    <property type="evidence" value="ECO:0007669"/>
    <property type="project" value="UniProtKB-KW"/>
</dbReference>
<dbReference type="SUPFAM" id="SSF55816">
    <property type="entry name" value="5'-nucleotidase (syn. UDP-sugar hydrolase), C-terminal domain"/>
    <property type="match status" value="1"/>
</dbReference>
<dbReference type="PANTHER" id="PTHR11575">
    <property type="entry name" value="5'-NUCLEOTIDASE-RELATED"/>
    <property type="match status" value="1"/>
</dbReference>
<dbReference type="SMART" id="SM00516">
    <property type="entry name" value="SEC14"/>
    <property type="match status" value="1"/>
</dbReference>
<reference evidence="13 14" key="1">
    <citation type="journal article" date="2021" name="Elife">
        <title>Chloroplast acquisition without the gene transfer in kleptoplastic sea slugs, Plakobranchus ocellatus.</title>
        <authorList>
            <person name="Maeda T."/>
            <person name="Takahashi S."/>
            <person name="Yoshida T."/>
            <person name="Shimamura S."/>
            <person name="Takaki Y."/>
            <person name="Nagai Y."/>
            <person name="Toyoda A."/>
            <person name="Suzuki Y."/>
            <person name="Arimoto A."/>
            <person name="Ishii H."/>
            <person name="Satoh N."/>
            <person name="Nishiyama T."/>
            <person name="Hasebe M."/>
            <person name="Maruyama T."/>
            <person name="Minagawa J."/>
            <person name="Obokata J."/>
            <person name="Shigenobu S."/>
        </authorList>
    </citation>
    <scope>NUCLEOTIDE SEQUENCE [LARGE SCALE GENOMIC DNA]</scope>
</reference>
<feature type="region of interest" description="Disordered" evidence="8">
    <location>
        <begin position="1119"/>
        <end position="1164"/>
    </location>
</feature>
<evidence type="ECO:0000259" key="12">
    <source>
        <dbReference type="PROSITE" id="PS50202"/>
    </source>
</evidence>
<evidence type="ECO:0000256" key="6">
    <source>
        <dbReference type="ARBA" id="ARBA00022741"/>
    </source>
</evidence>
<dbReference type="InterPro" id="IPR008334">
    <property type="entry name" value="5'-Nucleotdase_C"/>
</dbReference>
<dbReference type="Gene3D" id="2.60.40.10">
    <property type="entry name" value="Immunoglobulins"/>
    <property type="match status" value="1"/>
</dbReference>
<dbReference type="Proteomes" id="UP000762676">
    <property type="component" value="Unassembled WGS sequence"/>
</dbReference>
<feature type="domain" description="CRAL-TRIO" evidence="11">
    <location>
        <begin position="754"/>
        <end position="913"/>
    </location>
</feature>
<evidence type="ECO:0000259" key="11">
    <source>
        <dbReference type="PROSITE" id="PS50191"/>
    </source>
</evidence>
<dbReference type="SUPFAM" id="SSF49354">
    <property type="entry name" value="PapD-like"/>
    <property type="match status" value="1"/>
</dbReference>
<keyword evidence="6" id="KW-0547">Nucleotide-binding</keyword>
<gene>
    <name evidence="13" type="ORF">ElyMa_003861600</name>
</gene>
<dbReference type="Gene3D" id="3.40.525.10">
    <property type="entry name" value="CRAL-TRIO lipid binding domain"/>
    <property type="match status" value="1"/>
</dbReference>
<dbReference type="PROSITE" id="PS50202">
    <property type="entry name" value="MSP"/>
    <property type="match status" value="1"/>
</dbReference>